<dbReference type="KEGG" id="plan:A1s21148_00340"/>
<feature type="domain" description="Methyltransferase FkbM" evidence="1">
    <location>
        <begin position="123"/>
        <end position="249"/>
    </location>
</feature>
<dbReference type="GO" id="GO:0032259">
    <property type="term" value="P:methylation"/>
    <property type="evidence" value="ECO:0007669"/>
    <property type="project" value="UniProtKB-KW"/>
</dbReference>
<protein>
    <submittedName>
        <fullName evidence="2">Methyltransferase</fullName>
    </submittedName>
</protein>
<dbReference type="SUPFAM" id="SSF53335">
    <property type="entry name" value="S-adenosyl-L-methionine-dependent methyltransferases"/>
    <property type="match status" value="1"/>
</dbReference>
<name>A0AAC9YQ36_9ACTN</name>
<evidence type="ECO:0000259" key="1">
    <source>
        <dbReference type="Pfam" id="PF05050"/>
    </source>
</evidence>
<keyword evidence="2" id="KW-0808">Transferase</keyword>
<evidence type="ECO:0000313" key="3">
    <source>
        <dbReference type="Proteomes" id="UP000217144"/>
    </source>
</evidence>
<dbReference type="AlphaFoldDB" id="A0AAC9YQ36"/>
<dbReference type="InterPro" id="IPR006342">
    <property type="entry name" value="FkbM_mtfrase"/>
</dbReference>
<dbReference type="InterPro" id="IPR026913">
    <property type="entry name" value="METTL24"/>
</dbReference>
<dbReference type="GO" id="GO:0008168">
    <property type="term" value="F:methyltransferase activity"/>
    <property type="evidence" value="ECO:0007669"/>
    <property type="project" value="UniProtKB-KW"/>
</dbReference>
<evidence type="ECO:0000313" key="2">
    <source>
        <dbReference type="EMBL" id="ASY10035.1"/>
    </source>
</evidence>
<organism evidence="2 3">
    <name type="scientific">Candidatus Planktophila lacus</name>
    <dbReference type="NCBI Taxonomy" id="1884913"/>
    <lineage>
        <taxon>Bacteria</taxon>
        <taxon>Bacillati</taxon>
        <taxon>Actinomycetota</taxon>
        <taxon>Actinomycetes</taxon>
        <taxon>Candidatus Nanopelagicales</taxon>
        <taxon>Candidatus Nanopelagicaceae</taxon>
        <taxon>Candidatus Planktophila</taxon>
    </lineage>
</organism>
<dbReference type="PANTHER" id="PTHR32026:SF10">
    <property type="entry name" value="METHYLTRANSFERASE-LIKE PROTEIN 24-RELATED"/>
    <property type="match status" value="1"/>
</dbReference>
<gene>
    <name evidence="2" type="ORF">A1s21148_00340</name>
</gene>
<keyword evidence="2" id="KW-0489">Methyltransferase</keyword>
<proteinExistence type="predicted"/>
<sequence length="267" mass="30848">MRRLPDWLSTKILGHSLKEESGDRLIRYGSSYGGWTICRCAKHFSDEGILISAGIGEDISFDVDLLRTSNLLAILIDPTDRAENHVKAYLSSSEQLAEPTYTNDGNQLISNYFSNDNVKQRVNLIKKALWIGNDGVNLYPPQNDTHVSYRLARNRESKNHSSKFPSIDLNTIIAQKKSERDYFYETNFFILKMDIEGSEFSVLKNLKKTSTRPRQILVELDFMRERSPILKIFKLFAFLKVMKKCDYRLSKIEKLNCLFLDTRDSTL</sequence>
<dbReference type="Proteomes" id="UP000217144">
    <property type="component" value="Chromosome"/>
</dbReference>
<dbReference type="InterPro" id="IPR029063">
    <property type="entry name" value="SAM-dependent_MTases_sf"/>
</dbReference>
<dbReference type="Pfam" id="PF05050">
    <property type="entry name" value="Methyltransf_21"/>
    <property type="match status" value="1"/>
</dbReference>
<dbReference type="EMBL" id="CP016769">
    <property type="protein sequence ID" value="ASY10035.1"/>
    <property type="molecule type" value="Genomic_DNA"/>
</dbReference>
<keyword evidence="3" id="KW-1185">Reference proteome</keyword>
<reference evidence="2 3" key="1">
    <citation type="submission" date="2016-07" db="EMBL/GenBank/DDBJ databases">
        <title>High microdiversification within the ubiquitous acI lineage of Actinobacteria.</title>
        <authorList>
            <person name="Neuenschwander S.M."/>
            <person name="Salcher M."/>
            <person name="Ghai R."/>
            <person name="Pernthaler J."/>
        </authorList>
    </citation>
    <scope>NUCLEOTIDE SEQUENCE [LARGE SCALE GENOMIC DNA]</scope>
    <source>
        <strain evidence="2">MMS-21-148</strain>
    </source>
</reference>
<dbReference type="PANTHER" id="PTHR32026">
    <property type="entry name" value="METHYLTRANSFERASE-LIKE PROTEIN 24"/>
    <property type="match status" value="1"/>
</dbReference>
<dbReference type="RefSeq" id="WP_095670522.1">
    <property type="nucleotide sequence ID" value="NZ_CP016769.1"/>
</dbReference>
<dbReference type="Gene3D" id="3.40.50.150">
    <property type="entry name" value="Vaccinia Virus protein VP39"/>
    <property type="match status" value="1"/>
</dbReference>
<accession>A0AAC9YQ36</accession>